<accession>A0A452QH72</accession>
<evidence type="ECO:0000313" key="2">
    <source>
        <dbReference type="Ensembl" id="ENSUAMP00000004381.1"/>
    </source>
</evidence>
<evidence type="ECO:0000256" key="1">
    <source>
        <dbReference type="ARBA" id="ARBA00009974"/>
    </source>
</evidence>
<proteinExistence type="inferred from homology"/>
<dbReference type="GeneTree" id="ENSGT00390000009320"/>
<dbReference type="PANTHER" id="PTHR14508">
    <property type="entry name" value="SNRPN UPSTREAM READING FRAME PROTEIN, SNURF"/>
    <property type="match status" value="1"/>
</dbReference>
<protein>
    <submittedName>
        <fullName evidence="2">Uncharacterized protein</fullName>
    </submittedName>
</protein>
<dbReference type="STRING" id="9643.ENSUAMP00000004381"/>
<dbReference type="PANTHER" id="PTHR14508:SF2">
    <property type="entry name" value="SNRPN UPSTREAM READING FRAME PROTEIN-RELATED"/>
    <property type="match status" value="1"/>
</dbReference>
<reference evidence="2" key="3">
    <citation type="submission" date="2025-09" db="UniProtKB">
        <authorList>
            <consortium name="Ensembl"/>
        </authorList>
    </citation>
    <scope>IDENTIFICATION</scope>
</reference>
<comment type="similarity">
    <text evidence="1">Belongs to the SNURF family.</text>
</comment>
<dbReference type="Ensembl" id="ENSUAMT00000004996.1">
    <property type="protein sequence ID" value="ENSUAMP00000004381.1"/>
    <property type="gene ID" value="ENSUAMG00000004025.1"/>
</dbReference>
<dbReference type="GO" id="GO:0016607">
    <property type="term" value="C:nuclear speck"/>
    <property type="evidence" value="ECO:0007669"/>
    <property type="project" value="TreeGrafter"/>
</dbReference>
<dbReference type="InterPro" id="IPR009847">
    <property type="entry name" value="SNURF"/>
</dbReference>
<dbReference type="AlphaFoldDB" id="A0A452QH72"/>
<organism evidence="2 3">
    <name type="scientific">Ursus americanus</name>
    <name type="common">American black bear</name>
    <name type="synonym">Euarctos americanus</name>
    <dbReference type="NCBI Taxonomy" id="9643"/>
    <lineage>
        <taxon>Eukaryota</taxon>
        <taxon>Metazoa</taxon>
        <taxon>Chordata</taxon>
        <taxon>Craniata</taxon>
        <taxon>Vertebrata</taxon>
        <taxon>Euteleostomi</taxon>
        <taxon>Mammalia</taxon>
        <taxon>Eutheria</taxon>
        <taxon>Laurasiatheria</taxon>
        <taxon>Carnivora</taxon>
        <taxon>Caniformia</taxon>
        <taxon>Ursidae</taxon>
        <taxon>Ursus</taxon>
    </lineage>
</organism>
<reference evidence="2" key="2">
    <citation type="submission" date="2025-08" db="UniProtKB">
        <authorList>
            <consortium name="Ensembl"/>
        </authorList>
    </citation>
    <scope>IDENTIFICATION</scope>
</reference>
<keyword evidence="3" id="KW-1185">Reference proteome</keyword>
<name>A0A452QH72_URSAM</name>
<evidence type="ECO:0000313" key="3">
    <source>
        <dbReference type="Proteomes" id="UP000291022"/>
    </source>
</evidence>
<dbReference type="Pfam" id="PF07192">
    <property type="entry name" value="SNURF"/>
    <property type="match status" value="1"/>
</dbReference>
<dbReference type="Proteomes" id="UP000291022">
    <property type="component" value="Unassembled WGS sequence"/>
</dbReference>
<sequence length="71" mass="8223">MEWATDHVHLRWATEQHGAEGDVQVKHSRTVSLSHQECHLHPQRSQQQQIPMVAFQAELRQAFWGETPRGA</sequence>
<reference evidence="3" key="1">
    <citation type="submission" date="2016-06" db="EMBL/GenBank/DDBJ databases">
        <title>De novo assembly and RNA-Seq shows season-dependent expression and editing in black bear kidneys.</title>
        <authorList>
            <person name="Korstanje R."/>
            <person name="Srivastava A."/>
            <person name="Sarsani V.K."/>
            <person name="Sheehan S.M."/>
            <person name="Seger R.L."/>
            <person name="Barter M.E."/>
            <person name="Lindqvist C."/>
            <person name="Brody L.C."/>
            <person name="Mullikin J.C."/>
        </authorList>
    </citation>
    <scope>NUCLEOTIDE SEQUENCE [LARGE SCALE GENOMIC DNA]</scope>
</reference>